<evidence type="ECO:0000313" key="2">
    <source>
        <dbReference type="Proteomes" id="UP000829398"/>
    </source>
</evidence>
<gene>
    <name evidence="1" type="ORF">KPL71_008444</name>
</gene>
<sequence>MGNFGIWVLFIFFFSQSSCLGFYLWGNYPHKHVVSDPLSVKVNSITSIDTKMPFSYYSLSAENRSELLMGDRIENSPYRFKMYTNETDIFFCKTDPLSKDNFELLNRRIDEMYQIHYIGLKRESTQVIYRLRSNLLNLKKFPFDHQLASMTVEQLSLFSLFLVV</sequence>
<protein>
    <submittedName>
        <fullName evidence="1">Uncharacterized protein</fullName>
    </submittedName>
</protein>
<dbReference type="Proteomes" id="UP000829398">
    <property type="component" value="Chromosome 3"/>
</dbReference>
<comment type="caution">
    <text evidence="1">The sequence shown here is derived from an EMBL/GenBank/DDBJ whole genome shotgun (WGS) entry which is preliminary data.</text>
</comment>
<name>A0ACB8M708_CITSI</name>
<proteinExistence type="predicted"/>
<dbReference type="EMBL" id="CM039172">
    <property type="protein sequence ID" value="KAH9781380.1"/>
    <property type="molecule type" value="Genomic_DNA"/>
</dbReference>
<reference evidence="2" key="1">
    <citation type="journal article" date="2023" name="Hortic. Res.">
        <title>A chromosome-level phased genome enabling allele-level studies in sweet orange: a case study on citrus Huanglongbing tolerance.</title>
        <authorList>
            <person name="Wu B."/>
            <person name="Yu Q."/>
            <person name="Deng Z."/>
            <person name="Duan Y."/>
            <person name="Luo F."/>
            <person name="Gmitter F. Jr."/>
        </authorList>
    </citation>
    <scope>NUCLEOTIDE SEQUENCE [LARGE SCALE GENOMIC DNA]</scope>
    <source>
        <strain evidence="2">cv. Valencia</strain>
    </source>
</reference>
<evidence type="ECO:0000313" key="1">
    <source>
        <dbReference type="EMBL" id="KAH9781380.1"/>
    </source>
</evidence>
<organism evidence="1 2">
    <name type="scientific">Citrus sinensis</name>
    <name type="common">Sweet orange</name>
    <name type="synonym">Citrus aurantium var. sinensis</name>
    <dbReference type="NCBI Taxonomy" id="2711"/>
    <lineage>
        <taxon>Eukaryota</taxon>
        <taxon>Viridiplantae</taxon>
        <taxon>Streptophyta</taxon>
        <taxon>Embryophyta</taxon>
        <taxon>Tracheophyta</taxon>
        <taxon>Spermatophyta</taxon>
        <taxon>Magnoliopsida</taxon>
        <taxon>eudicotyledons</taxon>
        <taxon>Gunneridae</taxon>
        <taxon>Pentapetalae</taxon>
        <taxon>rosids</taxon>
        <taxon>malvids</taxon>
        <taxon>Sapindales</taxon>
        <taxon>Rutaceae</taxon>
        <taxon>Aurantioideae</taxon>
        <taxon>Citrus</taxon>
    </lineage>
</organism>
<keyword evidence="2" id="KW-1185">Reference proteome</keyword>
<accession>A0ACB8M708</accession>